<dbReference type="EMBL" id="RJMB01000009">
    <property type="protein sequence ID" value="RNL84822.1"/>
    <property type="molecule type" value="Genomic_DNA"/>
</dbReference>
<sequence>MVLLSNIREFHYPNGGVVTEIASGTTTTEPRETLTLFLLGFRANALLRPRRWWWLTTAFREMEAELLAAPERGLLHSRTLVGARGLTSVQYWRSTEELMRYAHESGHARAWREFYRRRDGSAGIWHEVYEIGVPQSPDSRGYEAIYVDIPRMGLGRALGTRPVTRETRSAGDRLARAAR</sequence>
<dbReference type="Pfam" id="PF13826">
    <property type="entry name" value="Monooxy_af470-like"/>
    <property type="match status" value="1"/>
</dbReference>
<gene>
    <name evidence="1" type="ORF">EFW17_11065</name>
</gene>
<dbReference type="AlphaFoldDB" id="A0A3N0EAE1"/>
<dbReference type="Proteomes" id="UP000269198">
    <property type="component" value="Unassembled WGS sequence"/>
</dbReference>
<protein>
    <submittedName>
        <fullName evidence="1">DUF4188 domain-containing protein</fullName>
    </submittedName>
</protein>
<evidence type="ECO:0000313" key="2">
    <source>
        <dbReference type="Proteomes" id="UP000269198"/>
    </source>
</evidence>
<keyword evidence="2" id="KW-1185">Reference proteome</keyword>
<organism evidence="1 2">
    <name type="scientific">Halostreptopolyspora alba</name>
    <dbReference type="NCBI Taxonomy" id="2487137"/>
    <lineage>
        <taxon>Bacteria</taxon>
        <taxon>Bacillati</taxon>
        <taxon>Actinomycetota</taxon>
        <taxon>Actinomycetes</taxon>
        <taxon>Streptosporangiales</taxon>
        <taxon>Nocardiopsidaceae</taxon>
        <taxon>Halostreptopolyspora</taxon>
    </lineage>
</organism>
<comment type="caution">
    <text evidence="1">The sequence shown here is derived from an EMBL/GenBank/DDBJ whole genome shotgun (WGS) entry which is preliminary data.</text>
</comment>
<accession>A0A3N0EAE1</accession>
<dbReference type="InterPro" id="IPR025444">
    <property type="entry name" value="Monooxy_af470"/>
</dbReference>
<name>A0A3N0EAE1_9ACTN</name>
<reference evidence="1 2" key="1">
    <citation type="submission" date="2018-11" db="EMBL/GenBank/DDBJ databases">
        <title>The genome draft of YIM 96095.</title>
        <authorList>
            <person name="Tang S.-K."/>
            <person name="Chunyu W.-X."/>
            <person name="Feng Y.-Z."/>
        </authorList>
    </citation>
    <scope>NUCLEOTIDE SEQUENCE [LARGE SCALE GENOMIC DNA]</scope>
    <source>
        <strain evidence="1 2">YIM 96095</strain>
    </source>
</reference>
<dbReference type="OrthoDB" id="7566033at2"/>
<evidence type="ECO:0000313" key="1">
    <source>
        <dbReference type="EMBL" id="RNL84822.1"/>
    </source>
</evidence>
<proteinExistence type="predicted"/>